<dbReference type="InterPro" id="IPR001021">
    <property type="entry name" value="Ribosomal_bL25_long"/>
</dbReference>
<feature type="domain" description="Large ribosomal subunit protein bL25 beta" evidence="8">
    <location>
        <begin position="100"/>
        <end position="183"/>
    </location>
</feature>
<dbReference type="PANTHER" id="PTHR33284">
    <property type="entry name" value="RIBOSOMAL PROTEIN L25/GLN-TRNA SYNTHETASE, ANTI-CODON-BINDING DOMAIN-CONTAINING PROTEIN"/>
    <property type="match status" value="1"/>
</dbReference>
<dbReference type="Pfam" id="PF14693">
    <property type="entry name" value="Ribosomal_TL5_C"/>
    <property type="match status" value="1"/>
</dbReference>
<dbReference type="GO" id="GO:0003735">
    <property type="term" value="F:structural constituent of ribosome"/>
    <property type="evidence" value="ECO:0007669"/>
    <property type="project" value="InterPro"/>
</dbReference>
<dbReference type="EMBL" id="AVPG01000022">
    <property type="protein sequence ID" value="KGX85479.1"/>
    <property type="molecule type" value="Genomic_DNA"/>
</dbReference>
<dbReference type="RefSeq" id="WP_036835452.1">
    <property type="nucleotide sequence ID" value="NZ_AVPG01000022.1"/>
</dbReference>
<dbReference type="OrthoDB" id="9790002at2"/>
<dbReference type="HAMAP" id="MF_01334">
    <property type="entry name" value="Ribosomal_bL25_CTC"/>
    <property type="match status" value="1"/>
</dbReference>
<dbReference type="GO" id="GO:0008097">
    <property type="term" value="F:5S rRNA binding"/>
    <property type="evidence" value="ECO:0007669"/>
    <property type="project" value="InterPro"/>
</dbReference>
<dbReference type="eggNOG" id="COG1825">
    <property type="taxonomic scope" value="Bacteria"/>
</dbReference>
<dbReference type="Gene3D" id="2.170.120.20">
    <property type="entry name" value="Ribosomal protein L25, beta domain"/>
    <property type="match status" value="1"/>
</dbReference>
<evidence type="ECO:0000256" key="3">
    <source>
        <dbReference type="ARBA" id="ARBA00022980"/>
    </source>
</evidence>
<sequence length="211" mass="23317">MAITLKAKPRNVNKRTVAKLLRSEGRVPAIVYGQSKEPIPISVDSVELLKTLRDEGRNVIISLDLEGQSPVNVMLQEHQMEPIRNTMVHADFYRIDLSSEVDVQVPIHLEGEAQGVKDGGILSQPLHELAVRAKPNEIPEMITIDVSPLEVNDSLLVSDLKDGRHYEIMEDESAAIVTILPPQTEAVVESGETQDGDVEPEVINQKGEKHP</sequence>
<accession>A0A0A5G093</accession>
<name>A0A0A5G093_9BACI</name>
<dbReference type="Pfam" id="PF01386">
    <property type="entry name" value="Ribosomal_L25p"/>
    <property type="match status" value="1"/>
</dbReference>
<evidence type="ECO:0000256" key="5">
    <source>
        <dbReference type="HAMAP-Rule" id="MF_01334"/>
    </source>
</evidence>
<gene>
    <name evidence="5" type="primary">rplY</name>
    <name evidence="5" type="synonym">ctc</name>
    <name evidence="9" type="ORF">N784_08990</name>
</gene>
<evidence type="ECO:0000256" key="6">
    <source>
        <dbReference type="SAM" id="MobiDB-lite"/>
    </source>
</evidence>
<comment type="similarity">
    <text evidence="5">Belongs to the bacterial ribosomal protein bL25 family. CTC subfamily.</text>
</comment>
<dbReference type="GO" id="GO:0006412">
    <property type="term" value="P:translation"/>
    <property type="evidence" value="ECO:0007669"/>
    <property type="project" value="UniProtKB-UniRule"/>
</dbReference>
<evidence type="ECO:0000259" key="7">
    <source>
        <dbReference type="Pfam" id="PF01386"/>
    </source>
</evidence>
<dbReference type="GO" id="GO:0022625">
    <property type="term" value="C:cytosolic large ribosomal subunit"/>
    <property type="evidence" value="ECO:0007669"/>
    <property type="project" value="TreeGrafter"/>
</dbReference>
<dbReference type="AlphaFoldDB" id="A0A0A5G093"/>
<dbReference type="InterPro" id="IPR020057">
    <property type="entry name" value="Ribosomal_bL25_b-dom"/>
</dbReference>
<evidence type="ECO:0000313" key="10">
    <source>
        <dbReference type="Proteomes" id="UP000030401"/>
    </source>
</evidence>
<dbReference type="InterPro" id="IPR037121">
    <property type="entry name" value="Ribosomal_bL25_C"/>
</dbReference>
<dbReference type="InterPro" id="IPR029751">
    <property type="entry name" value="Ribosomal_L25_dom"/>
</dbReference>
<dbReference type="InterPro" id="IPR020056">
    <property type="entry name" value="Rbsml_bL25/Gln-tRNA_synth_N"/>
</dbReference>
<comment type="caution">
    <text evidence="9">The sequence shown here is derived from an EMBL/GenBank/DDBJ whole genome shotgun (WGS) entry which is preliminary data.</text>
</comment>
<protein>
    <recommendedName>
        <fullName evidence="5">Large ribosomal subunit protein bL25</fullName>
    </recommendedName>
    <alternativeName>
        <fullName evidence="5">General stress protein CTC</fullName>
    </alternativeName>
</protein>
<evidence type="ECO:0000259" key="8">
    <source>
        <dbReference type="Pfam" id="PF14693"/>
    </source>
</evidence>
<dbReference type="InterPro" id="IPR020930">
    <property type="entry name" value="Ribosomal_uL5_bac-type"/>
</dbReference>
<dbReference type="STRING" id="1385512.N784_08990"/>
<dbReference type="PANTHER" id="PTHR33284:SF1">
    <property type="entry name" value="RIBOSOMAL PROTEIN L25_GLN-TRNA SYNTHETASE, ANTI-CODON-BINDING DOMAIN-CONTAINING PROTEIN"/>
    <property type="match status" value="1"/>
</dbReference>
<dbReference type="NCBIfam" id="NF004133">
    <property type="entry name" value="PRK05618.2-4"/>
    <property type="match status" value="1"/>
</dbReference>
<dbReference type="Gene3D" id="2.40.240.10">
    <property type="entry name" value="Ribosomal Protein L25, Chain P"/>
    <property type="match status" value="1"/>
</dbReference>
<dbReference type="SUPFAM" id="SSF50715">
    <property type="entry name" value="Ribosomal protein L25-like"/>
    <property type="match status" value="1"/>
</dbReference>
<evidence type="ECO:0000313" key="9">
    <source>
        <dbReference type="EMBL" id="KGX85479.1"/>
    </source>
</evidence>
<keyword evidence="10" id="KW-1185">Reference proteome</keyword>
<keyword evidence="1 5" id="KW-0699">rRNA-binding</keyword>
<keyword evidence="3 5" id="KW-0689">Ribosomal protein</keyword>
<reference evidence="9 10" key="1">
    <citation type="submission" date="2013-08" db="EMBL/GenBank/DDBJ databases">
        <authorList>
            <person name="Huang J."/>
            <person name="Wang G."/>
        </authorList>
    </citation>
    <scope>NUCLEOTIDE SEQUENCE [LARGE SCALE GENOMIC DNA]</scope>
    <source>
        <strain evidence="9 10">JSM 072002</strain>
    </source>
</reference>
<evidence type="ECO:0000256" key="4">
    <source>
        <dbReference type="ARBA" id="ARBA00023274"/>
    </source>
</evidence>
<organism evidence="9 10">
    <name type="scientific">Pontibacillus litoralis JSM 072002</name>
    <dbReference type="NCBI Taxonomy" id="1385512"/>
    <lineage>
        <taxon>Bacteria</taxon>
        <taxon>Bacillati</taxon>
        <taxon>Bacillota</taxon>
        <taxon>Bacilli</taxon>
        <taxon>Bacillales</taxon>
        <taxon>Bacillaceae</taxon>
        <taxon>Pontibacillus</taxon>
    </lineage>
</organism>
<comment type="function">
    <text evidence="5">This is one of the proteins that binds to the 5S RNA in the ribosome where it forms part of the central protuberance.</text>
</comment>
<evidence type="ECO:0000256" key="2">
    <source>
        <dbReference type="ARBA" id="ARBA00022884"/>
    </source>
</evidence>
<dbReference type="CDD" id="cd00495">
    <property type="entry name" value="Ribosomal_L25_TL5_CTC"/>
    <property type="match status" value="1"/>
</dbReference>
<keyword evidence="4 5" id="KW-0687">Ribonucleoprotein</keyword>
<dbReference type="Proteomes" id="UP000030401">
    <property type="component" value="Unassembled WGS sequence"/>
</dbReference>
<proteinExistence type="inferred from homology"/>
<keyword evidence="2 5" id="KW-0694">RNA-binding</keyword>
<dbReference type="InterPro" id="IPR011035">
    <property type="entry name" value="Ribosomal_bL25/Gln-tRNA_synth"/>
</dbReference>
<evidence type="ECO:0000256" key="1">
    <source>
        <dbReference type="ARBA" id="ARBA00022730"/>
    </source>
</evidence>
<feature type="domain" description="Large ribosomal subunit protein bL25 L25" evidence="7">
    <location>
        <begin position="5"/>
        <end position="92"/>
    </location>
</feature>
<comment type="subunit">
    <text evidence="5">Part of the 50S ribosomal subunit; part of the 5S rRNA/L5/L18/L25 subcomplex. Contacts the 5S rRNA. Binds to the 5S rRNA independently of L5 and L18.</text>
</comment>
<dbReference type="NCBIfam" id="TIGR00731">
    <property type="entry name" value="bL25_bact_ctc"/>
    <property type="match status" value="1"/>
</dbReference>
<feature type="region of interest" description="Disordered" evidence="6">
    <location>
        <begin position="185"/>
        <end position="211"/>
    </location>
</feature>